<accession>A0A2W5TBL4</accession>
<evidence type="ECO:0000256" key="3">
    <source>
        <dbReference type="ARBA" id="ARBA00023015"/>
    </source>
</evidence>
<dbReference type="GO" id="GO:0006950">
    <property type="term" value="P:response to stress"/>
    <property type="evidence" value="ECO:0007669"/>
    <property type="project" value="TreeGrafter"/>
</dbReference>
<evidence type="ECO:0000313" key="8">
    <source>
        <dbReference type="Proteomes" id="UP000249061"/>
    </source>
</evidence>
<dbReference type="PROSITE" id="PS50995">
    <property type="entry name" value="HTH_MARR_2"/>
    <property type="match status" value="1"/>
</dbReference>
<dbReference type="Gene3D" id="1.10.10.10">
    <property type="entry name" value="Winged helix-like DNA-binding domain superfamily/Winged helix DNA-binding domain"/>
    <property type="match status" value="1"/>
</dbReference>
<reference evidence="7 8" key="1">
    <citation type="submission" date="2017-08" db="EMBL/GenBank/DDBJ databases">
        <title>Infants hospitalized years apart are colonized by the same room-sourced microbial strains.</title>
        <authorList>
            <person name="Brooks B."/>
            <person name="Olm M.R."/>
            <person name="Firek B.A."/>
            <person name="Baker R."/>
            <person name="Thomas B.C."/>
            <person name="Morowitz M.J."/>
            <person name="Banfield J.F."/>
        </authorList>
    </citation>
    <scope>NUCLEOTIDE SEQUENCE [LARGE SCALE GENOMIC DNA]</scope>
    <source>
        <strain evidence="7">S2_003_000_R2_14</strain>
    </source>
</reference>
<evidence type="ECO:0000256" key="2">
    <source>
        <dbReference type="ARBA" id="ARBA00022490"/>
    </source>
</evidence>
<dbReference type="AlphaFoldDB" id="A0A2W5TBL4"/>
<sequence>MTAAYGPLLKELGVTYPQYLVMMVLWETDEVSVKHLGERLHLDSGTLTPVLGKLEQHGLITKARDDADARVVRVSLTSSGKALRKKALAIPEKLLCQFGISLPAVAQLRKELSALTTHLREANAEPTNEEETP</sequence>
<dbReference type="InterPro" id="IPR036388">
    <property type="entry name" value="WH-like_DNA-bd_sf"/>
</dbReference>
<dbReference type="SMART" id="SM00347">
    <property type="entry name" value="HTH_MARR"/>
    <property type="match status" value="1"/>
</dbReference>
<evidence type="ECO:0000256" key="4">
    <source>
        <dbReference type="ARBA" id="ARBA00023125"/>
    </source>
</evidence>
<dbReference type="SUPFAM" id="SSF46785">
    <property type="entry name" value="Winged helix' DNA-binding domain"/>
    <property type="match status" value="1"/>
</dbReference>
<dbReference type="PANTHER" id="PTHR33164">
    <property type="entry name" value="TRANSCRIPTIONAL REGULATOR, MARR FAMILY"/>
    <property type="match status" value="1"/>
</dbReference>
<dbReference type="InterPro" id="IPR039422">
    <property type="entry name" value="MarR/SlyA-like"/>
</dbReference>
<proteinExistence type="predicted"/>
<protein>
    <submittedName>
        <fullName evidence="7">MarR family transcriptional regulator</fullName>
    </submittedName>
</protein>
<organism evidence="7 8">
    <name type="scientific">Archangium gephyra</name>
    <dbReference type="NCBI Taxonomy" id="48"/>
    <lineage>
        <taxon>Bacteria</taxon>
        <taxon>Pseudomonadati</taxon>
        <taxon>Myxococcota</taxon>
        <taxon>Myxococcia</taxon>
        <taxon>Myxococcales</taxon>
        <taxon>Cystobacterineae</taxon>
        <taxon>Archangiaceae</taxon>
        <taxon>Archangium</taxon>
    </lineage>
</organism>
<dbReference type="PRINTS" id="PR00598">
    <property type="entry name" value="HTHMARR"/>
</dbReference>
<dbReference type="PANTHER" id="PTHR33164:SF5">
    <property type="entry name" value="ORGANIC HYDROPEROXIDE RESISTANCE TRANSCRIPTIONAL REGULATOR"/>
    <property type="match status" value="1"/>
</dbReference>
<feature type="domain" description="HTH marR-type" evidence="6">
    <location>
        <begin position="1"/>
        <end position="124"/>
    </location>
</feature>
<dbReference type="InterPro" id="IPR000835">
    <property type="entry name" value="HTH_MarR-typ"/>
</dbReference>
<dbReference type="Pfam" id="PF22381">
    <property type="entry name" value="Staph_reg_Sar_Rot"/>
    <property type="match status" value="1"/>
</dbReference>
<dbReference type="Proteomes" id="UP000249061">
    <property type="component" value="Unassembled WGS sequence"/>
</dbReference>
<keyword evidence="3" id="KW-0805">Transcription regulation</keyword>
<dbReference type="EMBL" id="QFQP01000011">
    <property type="protein sequence ID" value="PZR12889.1"/>
    <property type="molecule type" value="Genomic_DNA"/>
</dbReference>
<comment type="caution">
    <text evidence="7">The sequence shown here is derived from an EMBL/GenBank/DDBJ whole genome shotgun (WGS) entry which is preliminary data.</text>
</comment>
<evidence type="ECO:0000313" key="7">
    <source>
        <dbReference type="EMBL" id="PZR12889.1"/>
    </source>
</evidence>
<dbReference type="GO" id="GO:0003700">
    <property type="term" value="F:DNA-binding transcription factor activity"/>
    <property type="evidence" value="ECO:0007669"/>
    <property type="project" value="InterPro"/>
</dbReference>
<gene>
    <name evidence="7" type="ORF">DI536_14750</name>
</gene>
<evidence type="ECO:0000256" key="1">
    <source>
        <dbReference type="ARBA" id="ARBA00004496"/>
    </source>
</evidence>
<evidence type="ECO:0000256" key="5">
    <source>
        <dbReference type="ARBA" id="ARBA00023163"/>
    </source>
</evidence>
<evidence type="ECO:0000259" key="6">
    <source>
        <dbReference type="PROSITE" id="PS50995"/>
    </source>
</evidence>
<dbReference type="InterPro" id="IPR055166">
    <property type="entry name" value="Transc_reg_Sar_Rot_HTH"/>
</dbReference>
<keyword evidence="4" id="KW-0238">DNA-binding</keyword>
<keyword evidence="5" id="KW-0804">Transcription</keyword>
<dbReference type="InterPro" id="IPR036390">
    <property type="entry name" value="WH_DNA-bd_sf"/>
</dbReference>
<name>A0A2W5TBL4_9BACT</name>
<dbReference type="GO" id="GO:0003677">
    <property type="term" value="F:DNA binding"/>
    <property type="evidence" value="ECO:0007669"/>
    <property type="project" value="UniProtKB-KW"/>
</dbReference>
<keyword evidence="2" id="KW-0963">Cytoplasm</keyword>
<comment type="subcellular location">
    <subcellularLocation>
        <location evidence="1">Cytoplasm</location>
    </subcellularLocation>
</comment>
<dbReference type="GO" id="GO:0005737">
    <property type="term" value="C:cytoplasm"/>
    <property type="evidence" value="ECO:0007669"/>
    <property type="project" value="UniProtKB-SubCell"/>
</dbReference>